<accession>A0A2D2PZP4</accession>
<gene>
    <name evidence="1" type="ORF">BRW62_00700</name>
</gene>
<keyword evidence="2" id="KW-1185">Reference proteome</keyword>
<dbReference type="OrthoDB" id="565105at2"/>
<evidence type="ECO:0000313" key="2">
    <source>
        <dbReference type="Proteomes" id="UP000231057"/>
    </source>
</evidence>
<evidence type="ECO:0000313" key="1">
    <source>
        <dbReference type="EMBL" id="ATS17507.1"/>
    </source>
</evidence>
<dbReference type="EMBL" id="CP018092">
    <property type="protein sequence ID" value="ATS17507.1"/>
    <property type="molecule type" value="Genomic_DNA"/>
</dbReference>
<sequence length="112" mass="12651">MGIRYFTEVSFRDDDNDVWDALTRALGFVESETLEQAIALHHFFEMHPLVCGVETFIQSSESCPYLLLTTDAKRMSQANVQRSRLEEAIALLGANSAGLDEWLFMETTADKS</sequence>
<dbReference type="RefSeq" id="WP_099797651.1">
    <property type="nucleotide sequence ID" value="NZ_CP018092.1"/>
</dbReference>
<dbReference type="AlphaFoldDB" id="A0A2D2PZP4"/>
<reference evidence="2" key="2">
    <citation type="journal article" date="2022" name="Front. Microbiol.">
        <title>Comparative Genomic Analysis Revealed Distinct Molecular Components and Organization of CO2-Concentrating Mechanism in Thermophilic Cyanobacteria.</title>
        <authorList>
            <person name="Tang J."/>
            <person name="Zhou H."/>
            <person name="Yao D."/>
            <person name="Riaz S."/>
            <person name="You D."/>
            <person name="Klepacz-Smolka A."/>
            <person name="Daroch M."/>
        </authorList>
    </citation>
    <scope>NUCLEOTIDE SEQUENCE [LARGE SCALE GENOMIC DNA]</scope>
    <source>
        <strain evidence="2">PCC 6715</strain>
    </source>
</reference>
<name>A0A2D2PZP4_PARLV</name>
<dbReference type="Proteomes" id="UP000231057">
    <property type="component" value="Chromosome"/>
</dbReference>
<protein>
    <submittedName>
        <fullName evidence="1">Uncharacterized protein</fullName>
    </submittedName>
</protein>
<organism evidence="1 2">
    <name type="scientific">Parathermosynechococcus lividus PCC 6715</name>
    <dbReference type="NCBI Taxonomy" id="1917166"/>
    <lineage>
        <taxon>Bacteria</taxon>
        <taxon>Bacillati</taxon>
        <taxon>Cyanobacteriota</taxon>
        <taxon>Cyanophyceae</taxon>
        <taxon>Acaryochloridales</taxon>
        <taxon>Thermosynechococcaceae</taxon>
        <taxon>Parathermosynechococcus</taxon>
    </lineage>
</organism>
<reference evidence="1 2" key="1">
    <citation type="submission" date="2016-11" db="EMBL/GenBank/DDBJ databases">
        <title>Complete genome sequence of thermophilic cyanobacteria strain Synechococcus sp. PCC6715.</title>
        <authorList>
            <person name="Tang J."/>
            <person name="Daroch M."/>
            <person name="Liang Y."/>
            <person name="Jiang D."/>
            <person name="Shah M."/>
        </authorList>
    </citation>
    <scope>NUCLEOTIDE SEQUENCE [LARGE SCALE GENOMIC DNA]</scope>
    <source>
        <strain evidence="1 2">PCC 6715</strain>
    </source>
</reference>
<proteinExistence type="predicted"/>
<dbReference type="KEGG" id="slw:BRW62_00700"/>